<feature type="domain" description="2EXR" evidence="2">
    <location>
        <begin position="66"/>
        <end position="172"/>
    </location>
</feature>
<organism evidence="3 4">
    <name type="scientific">Pseudopithomyces chartarum</name>
    <dbReference type="NCBI Taxonomy" id="1892770"/>
    <lineage>
        <taxon>Eukaryota</taxon>
        <taxon>Fungi</taxon>
        <taxon>Dikarya</taxon>
        <taxon>Ascomycota</taxon>
        <taxon>Pezizomycotina</taxon>
        <taxon>Dothideomycetes</taxon>
        <taxon>Pleosporomycetidae</taxon>
        <taxon>Pleosporales</taxon>
        <taxon>Massarineae</taxon>
        <taxon>Didymosphaeriaceae</taxon>
        <taxon>Pseudopithomyces</taxon>
    </lineage>
</organism>
<name>A0AAN6RHM6_9PLEO</name>
<dbReference type="AlphaFoldDB" id="A0AAN6RHM6"/>
<dbReference type="InterPro" id="IPR045518">
    <property type="entry name" value="2EXR"/>
</dbReference>
<dbReference type="Pfam" id="PF20150">
    <property type="entry name" value="2EXR"/>
    <property type="match status" value="1"/>
</dbReference>
<accession>A0AAN6RHM6</accession>
<dbReference type="InterPro" id="IPR038883">
    <property type="entry name" value="AN11006-like"/>
</dbReference>
<feature type="region of interest" description="Disordered" evidence="1">
    <location>
        <begin position="1"/>
        <end position="55"/>
    </location>
</feature>
<dbReference type="EMBL" id="WVTA01000004">
    <property type="protein sequence ID" value="KAK3213605.1"/>
    <property type="molecule type" value="Genomic_DNA"/>
</dbReference>
<evidence type="ECO:0000313" key="4">
    <source>
        <dbReference type="Proteomes" id="UP001280581"/>
    </source>
</evidence>
<dbReference type="PANTHER" id="PTHR42085:SF8">
    <property type="entry name" value="F-BOX DOMAIN-CONTAINING PROTEIN"/>
    <property type="match status" value="1"/>
</dbReference>
<dbReference type="PANTHER" id="PTHR42085">
    <property type="entry name" value="F-BOX DOMAIN-CONTAINING PROTEIN"/>
    <property type="match status" value="1"/>
</dbReference>
<feature type="region of interest" description="Disordered" evidence="1">
    <location>
        <begin position="110"/>
        <end position="137"/>
    </location>
</feature>
<reference evidence="3 4" key="1">
    <citation type="submission" date="2021-02" db="EMBL/GenBank/DDBJ databases">
        <title>Genome assembly of Pseudopithomyces chartarum.</title>
        <authorList>
            <person name="Jauregui R."/>
            <person name="Singh J."/>
            <person name="Voisey C."/>
        </authorList>
    </citation>
    <scope>NUCLEOTIDE SEQUENCE [LARGE SCALE GENOMIC DNA]</scope>
    <source>
        <strain evidence="3 4">AGR01</strain>
    </source>
</reference>
<evidence type="ECO:0000256" key="1">
    <source>
        <dbReference type="SAM" id="MobiDB-lite"/>
    </source>
</evidence>
<proteinExistence type="predicted"/>
<sequence>MADTSGTELRTSKRKRAQVNYYEEPASDDEEATMNDEEQEETEEPPRAKKRKAVSSKPLPKKKIFPFLELPGELRNKIYGYCLQDPAGIYLFSTTQKFRRTVFRASEIAYRGDPPLPRSTDDDTEDENGDKSEPMTPSNVVRALVPALLAVCKKINEEARSILYDHVFHVKDTMALHSFLVDLGPRAATYLKSIDLAEWGHGRGVHKAYNHACFTALATASNLQEFTYHGMLSWSSTPKAGATMFYRDAFPWLEAVGATKGKADAAVDLVHVQVAEHGTGNNYWYRRHRWGKPTYKPFGQMDEFRKELAKLLNARMDRIRS</sequence>
<feature type="compositionally biased region" description="Acidic residues" evidence="1">
    <location>
        <begin position="25"/>
        <end position="43"/>
    </location>
</feature>
<evidence type="ECO:0000313" key="3">
    <source>
        <dbReference type="EMBL" id="KAK3213605.1"/>
    </source>
</evidence>
<keyword evidence="4" id="KW-1185">Reference proteome</keyword>
<protein>
    <recommendedName>
        <fullName evidence="2">2EXR domain-containing protein</fullName>
    </recommendedName>
</protein>
<comment type="caution">
    <text evidence="3">The sequence shown here is derived from an EMBL/GenBank/DDBJ whole genome shotgun (WGS) entry which is preliminary data.</text>
</comment>
<gene>
    <name evidence="3" type="ORF">GRF29_28g446609</name>
</gene>
<dbReference type="Proteomes" id="UP001280581">
    <property type="component" value="Unassembled WGS sequence"/>
</dbReference>
<evidence type="ECO:0000259" key="2">
    <source>
        <dbReference type="Pfam" id="PF20150"/>
    </source>
</evidence>